<evidence type="ECO:0000256" key="1">
    <source>
        <dbReference type="ARBA" id="ARBA00004651"/>
    </source>
</evidence>
<dbReference type="PANTHER" id="PTHR34820">
    <property type="entry name" value="INNER MEMBRANE PROTEIN YEBZ"/>
    <property type="match status" value="1"/>
</dbReference>
<dbReference type="Pfam" id="PF05425">
    <property type="entry name" value="CopD"/>
    <property type="match status" value="1"/>
</dbReference>
<dbReference type="InterPro" id="IPR014756">
    <property type="entry name" value="Ig_E-set"/>
</dbReference>
<evidence type="ECO:0000256" key="10">
    <source>
        <dbReference type="SAM" id="SignalP"/>
    </source>
</evidence>
<dbReference type="InterPro" id="IPR007348">
    <property type="entry name" value="CopC_dom"/>
</dbReference>
<dbReference type="InterPro" id="IPR032694">
    <property type="entry name" value="CopC/D"/>
</dbReference>
<dbReference type="GO" id="GO:0006825">
    <property type="term" value="P:copper ion transport"/>
    <property type="evidence" value="ECO:0007669"/>
    <property type="project" value="InterPro"/>
</dbReference>
<evidence type="ECO:0000256" key="3">
    <source>
        <dbReference type="ARBA" id="ARBA00022692"/>
    </source>
</evidence>
<feature type="transmembrane region" description="Helical" evidence="9">
    <location>
        <begin position="312"/>
        <end position="333"/>
    </location>
</feature>
<dbReference type="Pfam" id="PF04234">
    <property type="entry name" value="CopC"/>
    <property type="match status" value="1"/>
</dbReference>
<evidence type="ECO:0000259" key="12">
    <source>
        <dbReference type="Pfam" id="PF05425"/>
    </source>
</evidence>
<evidence type="ECO:0000256" key="5">
    <source>
        <dbReference type="ARBA" id="ARBA00022729"/>
    </source>
</evidence>
<dbReference type="SUPFAM" id="SSF81296">
    <property type="entry name" value="E set domains"/>
    <property type="match status" value="1"/>
</dbReference>
<dbReference type="GO" id="GO:0046688">
    <property type="term" value="P:response to copper ion"/>
    <property type="evidence" value="ECO:0007669"/>
    <property type="project" value="InterPro"/>
</dbReference>
<evidence type="ECO:0000313" key="13">
    <source>
        <dbReference type="EMBL" id="MBD3844380.1"/>
    </source>
</evidence>
<keyword evidence="7" id="KW-0186">Copper</keyword>
<feature type="transmembrane region" description="Helical" evidence="9">
    <location>
        <begin position="345"/>
        <end position="366"/>
    </location>
</feature>
<dbReference type="InterPro" id="IPR014755">
    <property type="entry name" value="Cu-Rt/internalin_Ig-like"/>
</dbReference>
<name>A0A927E681_9HYPH</name>
<evidence type="ECO:0000256" key="6">
    <source>
        <dbReference type="ARBA" id="ARBA00022989"/>
    </source>
</evidence>
<feature type="transmembrane region" description="Helical" evidence="9">
    <location>
        <begin position="219"/>
        <end position="238"/>
    </location>
</feature>
<dbReference type="AlphaFoldDB" id="A0A927E681"/>
<keyword evidence="5 10" id="KW-0732">Signal</keyword>
<keyword evidence="8 9" id="KW-0472">Membrane</keyword>
<evidence type="ECO:0000259" key="11">
    <source>
        <dbReference type="Pfam" id="PF04234"/>
    </source>
</evidence>
<comment type="caution">
    <text evidence="13">The sequence shown here is derived from an EMBL/GenBank/DDBJ whole genome shotgun (WGS) entry which is preliminary data.</text>
</comment>
<dbReference type="Proteomes" id="UP000619295">
    <property type="component" value="Unassembled WGS sequence"/>
</dbReference>
<dbReference type="PANTHER" id="PTHR34820:SF4">
    <property type="entry name" value="INNER MEMBRANE PROTEIN YEBZ"/>
    <property type="match status" value="1"/>
</dbReference>
<evidence type="ECO:0000256" key="2">
    <source>
        <dbReference type="ARBA" id="ARBA00022475"/>
    </source>
</evidence>
<feature type="domain" description="CopC" evidence="11">
    <location>
        <begin position="28"/>
        <end position="119"/>
    </location>
</feature>
<proteinExistence type="predicted"/>
<accession>A0A927E681</accession>
<feature type="signal peptide" evidence="10">
    <location>
        <begin position="1"/>
        <end position="27"/>
    </location>
</feature>
<sequence>MMTRLLRSLLPILVLLACAGAPGRALAHAALNNATPPDGSVLAAAPKQIELVFSEPVSPLALRLIGPDGTARNLGRFVLKDRTVMIEAPAALPGGTHVLSWRVVSEDGHPVGGSVVFSIGAPSGAAPDLGEQADSGVRTLVWLSRFGLYLGLFLGCGAAASRAWIGPLAGGARRFAAAMMGLGLVCLPIALGAQGLDALGASIAAVFQPAVWRAAAATSYLWTILIAAMALACALIGLSQPGVRAAVTGLLSVLLVGLALASSGHASAAQPQWLMRPAVFLHASAIALWVGALLPLALALRGENGRSVLRRFSGRIAWIVAALLLSGLVLACVQVERPAALLATAYGRVLLAKLALAAIAFALAGFNRWSLTRRVEAGDIPAGRAMGRVIAVELAVLVAVLGIVALWRFTPPPRAMAMVQAQPASVHIHTLPAMADVTVTPGRAGPVTVTVVLMDGEFGPLPARELTLSFSNPAAGIEPIERPARLGPDGIWRTEAFSLPVPGRWHVELEILISDFEMRRIGDAIVLRP</sequence>
<dbReference type="EMBL" id="JACXWY010000001">
    <property type="protein sequence ID" value="MBD3844380.1"/>
    <property type="molecule type" value="Genomic_DNA"/>
</dbReference>
<evidence type="ECO:0000256" key="4">
    <source>
        <dbReference type="ARBA" id="ARBA00022723"/>
    </source>
</evidence>
<organism evidence="13 14">
    <name type="scientific">Bosea spartocytisi</name>
    <dbReference type="NCBI Taxonomy" id="2773451"/>
    <lineage>
        <taxon>Bacteria</taxon>
        <taxon>Pseudomonadati</taxon>
        <taxon>Pseudomonadota</taxon>
        <taxon>Alphaproteobacteria</taxon>
        <taxon>Hyphomicrobiales</taxon>
        <taxon>Boseaceae</taxon>
        <taxon>Bosea</taxon>
    </lineage>
</organism>
<dbReference type="Gene3D" id="2.60.40.1220">
    <property type="match status" value="1"/>
</dbReference>
<keyword evidence="2" id="KW-1003">Cell membrane</keyword>
<evidence type="ECO:0000256" key="8">
    <source>
        <dbReference type="ARBA" id="ARBA00023136"/>
    </source>
</evidence>
<dbReference type="GO" id="GO:0005507">
    <property type="term" value="F:copper ion binding"/>
    <property type="evidence" value="ECO:0007669"/>
    <property type="project" value="InterPro"/>
</dbReference>
<evidence type="ECO:0000256" key="7">
    <source>
        <dbReference type="ARBA" id="ARBA00023008"/>
    </source>
</evidence>
<protein>
    <submittedName>
        <fullName evidence="13">Copper resistance protein CopC</fullName>
    </submittedName>
</protein>
<dbReference type="GO" id="GO:0005886">
    <property type="term" value="C:plasma membrane"/>
    <property type="evidence" value="ECO:0007669"/>
    <property type="project" value="UniProtKB-SubCell"/>
</dbReference>
<keyword evidence="14" id="KW-1185">Reference proteome</keyword>
<evidence type="ECO:0000256" key="9">
    <source>
        <dbReference type="SAM" id="Phobius"/>
    </source>
</evidence>
<dbReference type="RefSeq" id="WP_191123157.1">
    <property type="nucleotide sequence ID" value="NZ_JACXWY010000001.1"/>
</dbReference>
<feature type="domain" description="Copper resistance protein D" evidence="12">
    <location>
        <begin position="308"/>
        <end position="407"/>
    </location>
</feature>
<reference evidence="13" key="1">
    <citation type="submission" date="2020-09" db="EMBL/GenBank/DDBJ databases">
        <title>Bosea spartocytisi sp. nov. a root nodule endophyte of Spartocytisus supranubius in the high mountain ecosystem fo the Teide National Park (Canary Islands, Spain).</title>
        <authorList>
            <person name="Pulido-Suarez L."/>
            <person name="Peix A."/>
            <person name="Igual J.M."/>
            <person name="Socas-Perez N."/>
            <person name="Velazquez E."/>
            <person name="Flores-Felix J.D."/>
            <person name="Leon-Barrios M."/>
        </authorList>
    </citation>
    <scope>NUCLEOTIDE SEQUENCE</scope>
    <source>
        <strain evidence="13">SSUT16</strain>
    </source>
</reference>
<feature type="transmembrane region" description="Helical" evidence="9">
    <location>
        <begin position="146"/>
        <end position="165"/>
    </location>
</feature>
<keyword evidence="6 9" id="KW-1133">Transmembrane helix</keyword>
<feature type="transmembrane region" description="Helical" evidence="9">
    <location>
        <begin position="245"/>
        <end position="266"/>
    </location>
</feature>
<dbReference type="InterPro" id="IPR008457">
    <property type="entry name" value="Cu-R_CopD_dom"/>
</dbReference>
<dbReference type="GO" id="GO:0042597">
    <property type="term" value="C:periplasmic space"/>
    <property type="evidence" value="ECO:0007669"/>
    <property type="project" value="InterPro"/>
</dbReference>
<keyword evidence="4" id="KW-0479">Metal-binding</keyword>
<feature type="chain" id="PRO_5036976423" evidence="10">
    <location>
        <begin position="28"/>
        <end position="529"/>
    </location>
</feature>
<dbReference type="PROSITE" id="PS51257">
    <property type="entry name" value="PROKAR_LIPOPROTEIN"/>
    <property type="match status" value="1"/>
</dbReference>
<keyword evidence="3 9" id="KW-0812">Transmembrane</keyword>
<feature type="transmembrane region" description="Helical" evidence="9">
    <location>
        <begin position="278"/>
        <end position="300"/>
    </location>
</feature>
<gene>
    <name evidence="13" type="ORF">IED13_01620</name>
</gene>
<evidence type="ECO:0000313" key="14">
    <source>
        <dbReference type="Proteomes" id="UP000619295"/>
    </source>
</evidence>
<feature type="transmembrane region" description="Helical" evidence="9">
    <location>
        <begin position="387"/>
        <end position="409"/>
    </location>
</feature>
<comment type="subcellular location">
    <subcellularLocation>
        <location evidence="1">Cell membrane</location>
        <topology evidence="1">Multi-pass membrane protein</topology>
    </subcellularLocation>
</comment>
<feature type="transmembrane region" description="Helical" evidence="9">
    <location>
        <begin position="177"/>
        <end position="207"/>
    </location>
</feature>